<dbReference type="AlphaFoldDB" id="V2Y6A1"/>
<dbReference type="PANTHER" id="PTHR43617">
    <property type="entry name" value="L-AMINO ACID N-ACETYLTRANSFERASE"/>
    <property type="match status" value="1"/>
</dbReference>
<organism evidence="2 3">
    <name type="scientific">Catonella morbi ATCC 51271</name>
    <dbReference type="NCBI Taxonomy" id="592026"/>
    <lineage>
        <taxon>Bacteria</taxon>
        <taxon>Bacillati</taxon>
        <taxon>Bacillota</taxon>
        <taxon>Clostridia</taxon>
        <taxon>Lachnospirales</taxon>
        <taxon>Lachnospiraceae</taxon>
        <taxon>Catonella</taxon>
    </lineage>
</organism>
<dbReference type="Pfam" id="PF00583">
    <property type="entry name" value="Acetyltransf_1"/>
    <property type="match status" value="2"/>
</dbReference>
<dbReference type="PROSITE" id="PS51186">
    <property type="entry name" value="GNAT"/>
    <property type="match status" value="2"/>
</dbReference>
<gene>
    <name evidence="2" type="ORF">GCWU0000282_000197</name>
</gene>
<reference evidence="2 3" key="1">
    <citation type="submission" date="2013-06" db="EMBL/GenBank/DDBJ databases">
        <authorList>
            <person name="Weinstock G."/>
            <person name="Sodergren E."/>
            <person name="Clifton S."/>
            <person name="Fulton L."/>
            <person name="Fulton B."/>
            <person name="Courtney L."/>
            <person name="Fronick C."/>
            <person name="Harrison M."/>
            <person name="Strong C."/>
            <person name="Farmer C."/>
            <person name="Delahaunty K."/>
            <person name="Markovic C."/>
            <person name="Hall O."/>
            <person name="Minx P."/>
            <person name="Tomlinson C."/>
            <person name="Mitreva M."/>
            <person name="Nelson J."/>
            <person name="Hou S."/>
            <person name="Wollam A."/>
            <person name="Pepin K.H."/>
            <person name="Johnson M."/>
            <person name="Bhonagiri V."/>
            <person name="Nash W.E."/>
            <person name="Warren W."/>
            <person name="Chinwalla A."/>
            <person name="Mardis E.R."/>
            <person name="Wilson R.K."/>
        </authorList>
    </citation>
    <scope>NUCLEOTIDE SEQUENCE [LARGE SCALE GENOMIC DNA]</scope>
    <source>
        <strain evidence="2 3">ATCC 51271</strain>
    </source>
</reference>
<sequence length="315" mass="35790">MENVEIKLMSENDLEEMTELAETSFPPEYNVTKVNLNEKLLQDSDKFDEGSFIIRRKSDSKLIGFIGTKLSHSSLYPDTAWLSIIAVEKTERHKGYGRLLVTRALDELKNVGVKQVSIGQEFHNFFSGIPNPNEENIGFFTGLGFSVSEGSHYDLESLLTDNDKPAKFDTSPFTAEFEVKTYNNDYDKLMDFLNKEFPGRWAYEADTAIKADKSPSEIVLLWSKTQKTVIGFCMLTSYKDENGKKTGYGGLGPIGIAKEVRGRQVGNYLLRESLIQAERNGINRVNIDWTILVKFYGQFGFEIKRTYKAAYKQLV</sequence>
<feature type="domain" description="N-acetyltransferase" evidence="1">
    <location>
        <begin position="177"/>
        <end position="315"/>
    </location>
</feature>
<dbReference type="InterPro" id="IPR000182">
    <property type="entry name" value="GNAT_dom"/>
</dbReference>
<evidence type="ECO:0000259" key="1">
    <source>
        <dbReference type="PROSITE" id="PS51186"/>
    </source>
</evidence>
<comment type="caution">
    <text evidence="2">The sequence shown here is derived from an EMBL/GenBank/DDBJ whole genome shotgun (WGS) entry which is preliminary data.</text>
</comment>
<evidence type="ECO:0000313" key="2">
    <source>
        <dbReference type="EMBL" id="ESL04483.1"/>
    </source>
</evidence>
<dbReference type="SUPFAM" id="SSF55729">
    <property type="entry name" value="Acyl-CoA N-acyltransferases (Nat)"/>
    <property type="match status" value="2"/>
</dbReference>
<dbReference type="EMBL" id="ACIL03000003">
    <property type="protein sequence ID" value="ESL04483.1"/>
    <property type="molecule type" value="Genomic_DNA"/>
</dbReference>
<dbReference type="Proteomes" id="UP000018227">
    <property type="component" value="Unassembled WGS sequence"/>
</dbReference>
<dbReference type="eggNOG" id="COG0456">
    <property type="taxonomic scope" value="Bacteria"/>
</dbReference>
<name>V2Y6A1_9FIRM</name>
<dbReference type="HOGENOM" id="CLU_074359_0_0_9"/>
<dbReference type="GO" id="GO:0016747">
    <property type="term" value="F:acyltransferase activity, transferring groups other than amino-acyl groups"/>
    <property type="evidence" value="ECO:0007669"/>
    <property type="project" value="InterPro"/>
</dbReference>
<evidence type="ECO:0000313" key="3">
    <source>
        <dbReference type="Proteomes" id="UP000018227"/>
    </source>
</evidence>
<dbReference type="RefSeq" id="WP_023353101.1">
    <property type="nucleotide sequence ID" value="NZ_KI535366.1"/>
</dbReference>
<dbReference type="CDD" id="cd04301">
    <property type="entry name" value="NAT_SF"/>
    <property type="match status" value="2"/>
</dbReference>
<proteinExistence type="predicted"/>
<dbReference type="STRING" id="592026.GCWU0000282_000197"/>
<dbReference type="InterPro" id="IPR050276">
    <property type="entry name" value="MshD_Acetyltransferase"/>
</dbReference>
<feature type="domain" description="N-acetyltransferase" evidence="1">
    <location>
        <begin position="4"/>
        <end position="165"/>
    </location>
</feature>
<dbReference type="Gene3D" id="3.40.630.30">
    <property type="match status" value="2"/>
</dbReference>
<protein>
    <submittedName>
        <fullName evidence="2">Acetyltransferase, GNAT family</fullName>
    </submittedName>
</protein>
<keyword evidence="3" id="KW-1185">Reference proteome</keyword>
<dbReference type="InterPro" id="IPR016181">
    <property type="entry name" value="Acyl_CoA_acyltransferase"/>
</dbReference>
<accession>V2Y6A1</accession>
<dbReference type="OrthoDB" id="2861902at2"/>
<keyword evidence="2" id="KW-0808">Transferase</keyword>